<protein>
    <recommendedName>
        <fullName evidence="7">Small ribosomal subunit protein uS15m</fullName>
    </recommendedName>
    <alternativeName>
        <fullName evidence="8">28S ribosomal protein S15, mitochondrial</fullName>
    </alternativeName>
</protein>
<evidence type="ECO:0000256" key="3">
    <source>
        <dbReference type="ARBA" id="ARBA00022946"/>
    </source>
</evidence>
<dbReference type="InterPro" id="IPR009068">
    <property type="entry name" value="uS15_NS1_RNA-bd_sf"/>
</dbReference>
<dbReference type="SUPFAM" id="SSF47060">
    <property type="entry name" value="S15/NS1 RNA-binding domain"/>
    <property type="match status" value="1"/>
</dbReference>
<dbReference type="Gene3D" id="1.10.287.10">
    <property type="entry name" value="S15/NS1, RNA-binding"/>
    <property type="match status" value="1"/>
</dbReference>
<dbReference type="PANTHER" id="PTHR46685">
    <property type="entry name" value="28S RIBOSOMAL PROTEIN S15, MITOCHONDRIAL"/>
    <property type="match status" value="1"/>
</dbReference>
<evidence type="ECO:0000256" key="7">
    <source>
        <dbReference type="ARBA" id="ARBA00035249"/>
    </source>
</evidence>
<keyword evidence="5" id="KW-0496">Mitochondrion</keyword>
<evidence type="ECO:0000256" key="2">
    <source>
        <dbReference type="ARBA" id="ARBA00008434"/>
    </source>
</evidence>
<evidence type="ECO:0000313" key="10">
    <source>
        <dbReference type="EMBL" id="KAK7601901.1"/>
    </source>
</evidence>
<dbReference type="PANTHER" id="PTHR46685:SF1">
    <property type="entry name" value="SMALL RIBOSOMAL SUBUNIT PROTEIN US15M"/>
    <property type="match status" value="1"/>
</dbReference>
<comment type="similarity">
    <text evidence="2 9">Belongs to the universal ribosomal protein uS15 family.</text>
</comment>
<evidence type="ECO:0000313" key="11">
    <source>
        <dbReference type="Proteomes" id="UP001367676"/>
    </source>
</evidence>
<dbReference type="SMART" id="SM01387">
    <property type="entry name" value="Ribosomal_S15"/>
    <property type="match status" value="1"/>
</dbReference>
<accession>A0AAN9TPN2</accession>
<dbReference type="Proteomes" id="UP001367676">
    <property type="component" value="Unassembled WGS sequence"/>
</dbReference>
<proteinExistence type="inferred from homology"/>
<keyword evidence="6 9" id="KW-0687">Ribonucleoprotein</keyword>
<evidence type="ECO:0000256" key="6">
    <source>
        <dbReference type="ARBA" id="ARBA00023274"/>
    </source>
</evidence>
<dbReference type="GO" id="GO:0032543">
    <property type="term" value="P:mitochondrial translation"/>
    <property type="evidence" value="ECO:0007669"/>
    <property type="project" value="TreeGrafter"/>
</dbReference>
<dbReference type="GO" id="GO:0003723">
    <property type="term" value="F:RNA binding"/>
    <property type="evidence" value="ECO:0007669"/>
    <property type="project" value="TreeGrafter"/>
</dbReference>
<dbReference type="AlphaFoldDB" id="A0AAN9TPN2"/>
<dbReference type="InterPro" id="IPR000589">
    <property type="entry name" value="Ribosomal_uS15"/>
</dbReference>
<sequence>MMAFYVKSCVLLPSSFRGCIYSSLLIPARGLIKMPIEWKRPERLEFSDPILTGDCVNRLEVDMNNLPIAVEQSKELEKCNDLVKKLFSFHFLGRKYAVKRAVTEATESVQNHKYDINSIEVLIAQKTVRIRNLMEHLSITPYDRPARARLNHLIRRRRRHLRHIRYYDYKRYEWLLEKLDLIYTPIPEVCEFVERKKSIRKLADKYCEDYKTRKLDEYRQSLMEKRTDFLRDKVESLKWMRQEEIDCGVESTISETDIKEAEEKLEKHLKELQSKPIVKDESRNILTDM</sequence>
<name>A0AAN9TPN2_9HEMI</name>
<dbReference type="EMBL" id="JBBCAQ010000010">
    <property type="protein sequence ID" value="KAK7601901.1"/>
    <property type="molecule type" value="Genomic_DNA"/>
</dbReference>
<comment type="subcellular location">
    <subcellularLocation>
        <location evidence="1">Mitochondrion</location>
    </subcellularLocation>
</comment>
<evidence type="ECO:0000256" key="4">
    <source>
        <dbReference type="ARBA" id="ARBA00022980"/>
    </source>
</evidence>
<dbReference type="Pfam" id="PF00312">
    <property type="entry name" value="Ribosomal_S15"/>
    <property type="match status" value="1"/>
</dbReference>
<dbReference type="InterPro" id="IPR052137">
    <property type="entry name" value="uS15_ribosomal"/>
</dbReference>
<evidence type="ECO:0000256" key="5">
    <source>
        <dbReference type="ARBA" id="ARBA00023128"/>
    </source>
</evidence>
<evidence type="ECO:0000256" key="1">
    <source>
        <dbReference type="ARBA" id="ARBA00004173"/>
    </source>
</evidence>
<keyword evidence="3" id="KW-0809">Transit peptide</keyword>
<gene>
    <name evidence="10" type="ORF">V9T40_009342</name>
</gene>
<evidence type="ECO:0000256" key="9">
    <source>
        <dbReference type="RuleBase" id="RU003919"/>
    </source>
</evidence>
<evidence type="ECO:0000256" key="8">
    <source>
        <dbReference type="ARBA" id="ARBA00035528"/>
    </source>
</evidence>
<dbReference type="GO" id="GO:0005763">
    <property type="term" value="C:mitochondrial small ribosomal subunit"/>
    <property type="evidence" value="ECO:0007669"/>
    <property type="project" value="TreeGrafter"/>
</dbReference>
<dbReference type="GO" id="GO:0003735">
    <property type="term" value="F:structural constituent of ribosome"/>
    <property type="evidence" value="ECO:0007669"/>
    <property type="project" value="InterPro"/>
</dbReference>
<reference evidence="10 11" key="1">
    <citation type="submission" date="2024-03" db="EMBL/GenBank/DDBJ databases">
        <title>Adaptation during the transition from Ophiocordyceps entomopathogen to insect associate is accompanied by gene loss and intensified selection.</title>
        <authorList>
            <person name="Ward C.M."/>
            <person name="Onetto C.A."/>
            <person name="Borneman A.R."/>
        </authorList>
    </citation>
    <scope>NUCLEOTIDE SEQUENCE [LARGE SCALE GENOMIC DNA]</scope>
    <source>
        <strain evidence="10">AWRI1</strain>
        <tissue evidence="10">Single Adult Female</tissue>
    </source>
</reference>
<organism evidence="10 11">
    <name type="scientific">Parthenolecanium corni</name>
    <dbReference type="NCBI Taxonomy" id="536013"/>
    <lineage>
        <taxon>Eukaryota</taxon>
        <taxon>Metazoa</taxon>
        <taxon>Ecdysozoa</taxon>
        <taxon>Arthropoda</taxon>
        <taxon>Hexapoda</taxon>
        <taxon>Insecta</taxon>
        <taxon>Pterygota</taxon>
        <taxon>Neoptera</taxon>
        <taxon>Paraneoptera</taxon>
        <taxon>Hemiptera</taxon>
        <taxon>Sternorrhyncha</taxon>
        <taxon>Coccoidea</taxon>
        <taxon>Coccidae</taxon>
        <taxon>Parthenolecanium</taxon>
    </lineage>
</organism>
<keyword evidence="4 9" id="KW-0689">Ribosomal protein</keyword>
<keyword evidence="11" id="KW-1185">Reference proteome</keyword>
<comment type="caution">
    <text evidence="10">The sequence shown here is derived from an EMBL/GenBank/DDBJ whole genome shotgun (WGS) entry which is preliminary data.</text>
</comment>